<comment type="caution">
    <text evidence="2">The sequence shown here is derived from an EMBL/GenBank/DDBJ whole genome shotgun (WGS) entry which is preliminary data.</text>
</comment>
<reference evidence="2 3" key="1">
    <citation type="submission" date="2021-01" db="EMBL/GenBank/DDBJ databases">
        <title>Isolation and description of Catonella massiliensis sp. nov., a novel Catonella species, isolated from a stable periodontitis subject.</title>
        <authorList>
            <person name="Antezack A."/>
            <person name="Boxberger M."/>
            <person name="La Scola B."/>
            <person name="Monnet-Corti V."/>
        </authorList>
    </citation>
    <scope>NUCLEOTIDE SEQUENCE [LARGE SCALE GENOMIC DNA]</scope>
    <source>
        <strain evidence="2 3">Marseille-Q4567</strain>
    </source>
</reference>
<accession>A0ABS1IZT7</accession>
<evidence type="ECO:0000259" key="1">
    <source>
        <dbReference type="Pfam" id="PF18980"/>
    </source>
</evidence>
<dbReference type="EMBL" id="JAEPRJ010000001">
    <property type="protein sequence ID" value="MBK5897408.1"/>
    <property type="molecule type" value="Genomic_DNA"/>
</dbReference>
<dbReference type="Proteomes" id="UP000604730">
    <property type="component" value="Unassembled WGS sequence"/>
</dbReference>
<feature type="domain" description="DUF5716" evidence="1">
    <location>
        <begin position="124"/>
        <end position="413"/>
    </location>
</feature>
<keyword evidence="3" id="KW-1185">Reference proteome</keyword>
<dbReference type="RefSeq" id="WP_208428893.1">
    <property type="nucleotide sequence ID" value="NZ_JAEPRJ010000001.1"/>
</dbReference>
<evidence type="ECO:0000313" key="3">
    <source>
        <dbReference type="Proteomes" id="UP000604730"/>
    </source>
</evidence>
<dbReference type="Pfam" id="PF18980">
    <property type="entry name" value="DUF5716_C"/>
    <property type="match status" value="1"/>
</dbReference>
<organism evidence="2 3">
    <name type="scientific">Catonella massiliensis</name>
    <dbReference type="NCBI Taxonomy" id="2799636"/>
    <lineage>
        <taxon>Bacteria</taxon>
        <taxon>Bacillati</taxon>
        <taxon>Bacillota</taxon>
        <taxon>Clostridia</taxon>
        <taxon>Lachnospirales</taxon>
        <taxon>Lachnospiraceae</taxon>
        <taxon>Catonella</taxon>
    </lineage>
</organism>
<proteinExistence type="predicted"/>
<evidence type="ECO:0000313" key="2">
    <source>
        <dbReference type="EMBL" id="MBK5897408.1"/>
    </source>
</evidence>
<sequence length="418" mass="47933">MREKAGLLVGMDICEDYVQLTYYDNELLSPESVSRGEGEEQYLIPARLAYRKSKNDWIIGDELDKEEPGDIVEVQDFIKNACLYEEIRVYDKTYKAKQLMKIFLEALLNVLNSFYPFNEIEYMGITFPTVTKEMSFMMNAVLKELGFEKEKYILLTHDEAFLYYTINQKIELWLNDTALFELEEDGLHFRILTISKKLEPITAKISKKEKAEKLNKSLVRSNQEESANLFHTLSLMALEESTVSTIYAVGRGFIDAWADGVLRKLSPGRRIFRGQNLYAKGACLAAKDKTSDEPTDIVLMEEDKTTVGFSLMAVKDGKNTEITLLKPALKWYEAETEIDLIIKDEDELGIQINDFITKKTSQRFISFSGISTAEAGLTRIRLSLKFTNRDTCIIKASDLGFGSFVPTTNRVWELIWEK</sequence>
<dbReference type="InterPro" id="IPR043770">
    <property type="entry name" value="DUF5716_C"/>
</dbReference>
<gene>
    <name evidence="2" type="ORF">JJN12_06330</name>
</gene>
<name>A0ABS1IZT7_9FIRM</name>
<protein>
    <recommendedName>
        <fullName evidence="1">DUF5716 domain-containing protein</fullName>
    </recommendedName>
</protein>